<evidence type="ECO:0000256" key="11">
    <source>
        <dbReference type="NCBIfam" id="TIGR01357"/>
    </source>
</evidence>
<dbReference type="KEGG" id="mur:EQY75_06680"/>
<evidence type="ECO:0000256" key="9">
    <source>
        <dbReference type="ARBA" id="ARBA00023239"/>
    </source>
</evidence>
<evidence type="ECO:0000256" key="7">
    <source>
        <dbReference type="ARBA" id="ARBA00022833"/>
    </source>
</evidence>
<dbReference type="AlphaFoldDB" id="A0A411E9K0"/>
<keyword evidence="9 14" id="KW-0456">Lyase</keyword>
<evidence type="ECO:0000256" key="3">
    <source>
        <dbReference type="ARBA" id="ARBA00001947"/>
    </source>
</evidence>
<dbReference type="EMBL" id="CP035544">
    <property type="protein sequence ID" value="QBA64237.1"/>
    <property type="molecule type" value="Genomic_DNA"/>
</dbReference>
<organism evidence="14 15">
    <name type="scientific">Muriicola soli</name>
    <dbReference type="NCBI Taxonomy" id="2507538"/>
    <lineage>
        <taxon>Bacteria</taxon>
        <taxon>Pseudomonadati</taxon>
        <taxon>Bacteroidota</taxon>
        <taxon>Flavobacteriia</taxon>
        <taxon>Flavobacteriales</taxon>
        <taxon>Flavobacteriaceae</taxon>
        <taxon>Muriicola</taxon>
    </lineage>
</organism>
<dbReference type="GO" id="GO:0046872">
    <property type="term" value="F:metal ion binding"/>
    <property type="evidence" value="ECO:0007669"/>
    <property type="project" value="UniProtKB-KW"/>
</dbReference>
<comment type="function">
    <text evidence="4">Catalyzes the conversion of 3-deoxy-D-arabino-heptulosonate 7-phosphate (DAHP) to dehydroquinate (DHQ).</text>
</comment>
<dbReference type="Pfam" id="PF01761">
    <property type="entry name" value="DHQ_synthase"/>
    <property type="match status" value="1"/>
</dbReference>
<dbReference type="PANTHER" id="PTHR43622:SF1">
    <property type="entry name" value="3-DEHYDROQUINATE SYNTHASE"/>
    <property type="match status" value="1"/>
</dbReference>
<dbReference type="Gene3D" id="3.40.50.1970">
    <property type="match status" value="1"/>
</dbReference>
<dbReference type="GO" id="GO:0003856">
    <property type="term" value="F:3-dehydroquinate synthase activity"/>
    <property type="evidence" value="ECO:0007669"/>
    <property type="project" value="UniProtKB-UniRule"/>
</dbReference>
<name>A0A411E9K0_9FLAO</name>
<proteinExistence type="predicted"/>
<dbReference type="GO" id="GO:0000166">
    <property type="term" value="F:nucleotide binding"/>
    <property type="evidence" value="ECO:0007669"/>
    <property type="project" value="UniProtKB-KW"/>
</dbReference>
<dbReference type="CDD" id="cd08195">
    <property type="entry name" value="DHQS"/>
    <property type="match status" value="1"/>
</dbReference>
<dbReference type="InterPro" id="IPR016037">
    <property type="entry name" value="DHQ_synth_AroB"/>
</dbReference>
<keyword evidence="6" id="KW-0547">Nucleotide-binding</keyword>
<dbReference type="InterPro" id="IPR050071">
    <property type="entry name" value="Dehydroquinate_synthase"/>
</dbReference>
<dbReference type="PANTHER" id="PTHR43622">
    <property type="entry name" value="3-DEHYDROQUINATE SYNTHASE"/>
    <property type="match status" value="1"/>
</dbReference>
<dbReference type="PIRSF" id="PIRSF001455">
    <property type="entry name" value="DHQ_synth"/>
    <property type="match status" value="1"/>
</dbReference>
<evidence type="ECO:0000256" key="10">
    <source>
        <dbReference type="ARBA" id="ARBA00023285"/>
    </source>
</evidence>
<comment type="cofactor">
    <cofactor evidence="1">
        <name>NAD(+)</name>
        <dbReference type="ChEBI" id="CHEBI:57540"/>
    </cofactor>
</comment>
<evidence type="ECO:0000256" key="5">
    <source>
        <dbReference type="ARBA" id="ARBA00022723"/>
    </source>
</evidence>
<keyword evidence="8" id="KW-0520">NAD</keyword>
<dbReference type="OrthoDB" id="9806583at2"/>
<evidence type="ECO:0000256" key="6">
    <source>
        <dbReference type="ARBA" id="ARBA00022741"/>
    </source>
</evidence>
<dbReference type="InterPro" id="IPR030963">
    <property type="entry name" value="DHQ_synth_fam"/>
</dbReference>
<gene>
    <name evidence="14" type="primary">aroB</name>
    <name evidence="14" type="ORF">EQY75_06680</name>
</gene>
<keyword evidence="10" id="KW-0170">Cobalt</keyword>
<evidence type="ECO:0000256" key="8">
    <source>
        <dbReference type="ARBA" id="ARBA00023027"/>
    </source>
</evidence>
<dbReference type="Gene3D" id="1.20.1090.10">
    <property type="entry name" value="Dehydroquinate synthase-like - alpha domain"/>
    <property type="match status" value="1"/>
</dbReference>
<dbReference type="EC" id="4.2.3.4" evidence="11"/>
<dbReference type="InterPro" id="IPR056179">
    <property type="entry name" value="DHQS_C"/>
</dbReference>
<evidence type="ECO:0000259" key="13">
    <source>
        <dbReference type="Pfam" id="PF24621"/>
    </source>
</evidence>
<feature type="domain" description="3-dehydroquinate synthase N-terminal" evidence="12">
    <location>
        <begin position="62"/>
        <end position="174"/>
    </location>
</feature>
<dbReference type="RefSeq" id="WP_129604098.1">
    <property type="nucleotide sequence ID" value="NZ_CP035544.1"/>
</dbReference>
<keyword evidence="15" id="KW-1185">Reference proteome</keyword>
<dbReference type="Pfam" id="PF24621">
    <property type="entry name" value="DHQS_C"/>
    <property type="match status" value="1"/>
</dbReference>
<dbReference type="GO" id="GO:0005737">
    <property type="term" value="C:cytoplasm"/>
    <property type="evidence" value="ECO:0007669"/>
    <property type="project" value="InterPro"/>
</dbReference>
<dbReference type="GO" id="GO:0009073">
    <property type="term" value="P:aromatic amino acid family biosynthetic process"/>
    <property type="evidence" value="ECO:0007669"/>
    <property type="project" value="InterPro"/>
</dbReference>
<comment type="cofactor">
    <cofactor evidence="3">
        <name>Zn(2+)</name>
        <dbReference type="ChEBI" id="CHEBI:29105"/>
    </cofactor>
</comment>
<evidence type="ECO:0000256" key="2">
    <source>
        <dbReference type="ARBA" id="ARBA00001941"/>
    </source>
</evidence>
<reference evidence="14 15" key="1">
    <citation type="submission" date="2019-01" db="EMBL/GenBank/DDBJ databases">
        <title>Muriicola soli sp. nov., isolated from soil.</title>
        <authorList>
            <person name="Kang H.J."/>
            <person name="Kim S.B."/>
        </authorList>
    </citation>
    <scope>NUCLEOTIDE SEQUENCE [LARGE SCALE GENOMIC DNA]</scope>
    <source>
        <strain evidence="14 15">MMS17-SY002</strain>
    </source>
</reference>
<dbReference type="FunFam" id="3.40.50.1970:FF:000007">
    <property type="entry name" value="Pentafunctional AROM polypeptide"/>
    <property type="match status" value="1"/>
</dbReference>
<evidence type="ECO:0000313" key="15">
    <source>
        <dbReference type="Proteomes" id="UP000290889"/>
    </source>
</evidence>
<evidence type="ECO:0000313" key="14">
    <source>
        <dbReference type="EMBL" id="QBA64237.1"/>
    </source>
</evidence>
<evidence type="ECO:0000256" key="4">
    <source>
        <dbReference type="ARBA" id="ARBA00003485"/>
    </source>
</evidence>
<feature type="domain" description="3-dehydroquinate synthase C-terminal" evidence="13">
    <location>
        <begin position="176"/>
        <end position="317"/>
    </location>
</feature>
<dbReference type="InterPro" id="IPR030960">
    <property type="entry name" value="DHQS/DOIS_N"/>
</dbReference>
<sequence length="353" mass="39811">MESILTETYSIYFNEAAYMALNEHLNKERYSKIFILVDENTHRDCLPIFLSSLETNSDVEIIEMEAGETNKTVETCIQIWHALSELGGDRRSLMINLGGGVVTDLGGFVASTFKRGIDFINVPTSLLAMVDASIGGKTGVDLGVLKNQVGVINQPRMVLVMVSFLSTLDKRQMSSGFAEMLKHGLITSEAYWSQLKETRLQDPMDGYIYQSIRIKNEIVLQDPRENNLRKILNFGHTLGHAIESHFLQKGEKHALLHGEAIAIGMILEAYLSSKLSGMGTHQLEDIKHTLLERYKKVKLSEEDKKGILSLLIFDKKNTHGLVNFVLLKRIGDSVIDQRVPEHLFMEAFAYYEE</sequence>
<keyword evidence="7" id="KW-0862">Zinc</keyword>
<dbReference type="NCBIfam" id="TIGR01357">
    <property type="entry name" value="aroB"/>
    <property type="match status" value="1"/>
</dbReference>
<protein>
    <recommendedName>
        <fullName evidence="11">3-dehydroquinate synthase</fullName>
        <ecNumber evidence="11">4.2.3.4</ecNumber>
    </recommendedName>
</protein>
<evidence type="ECO:0000256" key="1">
    <source>
        <dbReference type="ARBA" id="ARBA00001911"/>
    </source>
</evidence>
<dbReference type="SUPFAM" id="SSF56796">
    <property type="entry name" value="Dehydroquinate synthase-like"/>
    <property type="match status" value="1"/>
</dbReference>
<comment type="cofactor">
    <cofactor evidence="2">
        <name>Co(2+)</name>
        <dbReference type="ChEBI" id="CHEBI:48828"/>
    </cofactor>
</comment>
<accession>A0A411E9K0</accession>
<dbReference type="Proteomes" id="UP000290889">
    <property type="component" value="Chromosome"/>
</dbReference>
<keyword evidence="5" id="KW-0479">Metal-binding</keyword>
<dbReference type="GO" id="GO:0009423">
    <property type="term" value="P:chorismate biosynthetic process"/>
    <property type="evidence" value="ECO:0007669"/>
    <property type="project" value="UniProtKB-UniRule"/>
</dbReference>
<evidence type="ECO:0000259" key="12">
    <source>
        <dbReference type="Pfam" id="PF01761"/>
    </source>
</evidence>